<evidence type="ECO:0000313" key="3">
    <source>
        <dbReference type="EMBL" id="QJA61592.1"/>
    </source>
</evidence>
<keyword evidence="2" id="KW-1133">Transmembrane helix</keyword>
<protein>
    <submittedName>
        <fullName evidence="3">Uncharacterized protein</fullName>
    </submittedName>
</protein>
<organism evidence="3">
    <name type="scientific">viral metagenome</name>
    <dbReference type="NCBI Taxonomy" id="1070528"/>
    <lineage>
        <taxon>unclassified sequences</taxon>
        <taxon>metagenomes</taxon>
        <taxon>organismal metagenomes</taxon>
    </lineage>
</organism>
<feature type="transmembrane region" description="Helical" evidence="2">
    <location>
        <begin position="12"/>
        <end position="33"/>
    </location>
</feature>
<feature type="coiled-coil region" evidence="1">
    <location>
        <begin position="79"/>
        <end position="106"/>
    </location>
</feature>
<sequence length="108" mass="12349">MKKMWEGLNGNRALIISVITIIISLFVASIALANHISSIVKEAQLKKEQIIIMASDMIADQIDIHRYSYSPHPYYDSKIQELISIINKNQEDIKKNQQEIIALIKEGR</sequence>
<name>A0A6M3IY89_9ZZZZ</name>
<reference evidence="3" key="1">
    <citation type="submission" date="2020-03" db="EMBL/GenBank/DDBJ databases">
        <title>The deep terrestrial virosphere.</title>
        <authorList>
            <person name="Holmfeldt K."/>
            <person name="Nilsson E."/>
            <person name="Simone D."/>
            <person name="Lopez-Fernandez M."/>
            <person name="Wu X."/>
            <person name="de Brujin I."/>
            <person name="Lundin D."/>
            <person name="Andersson A."/>
            <person name="Bertilsson S."/>
            <person name="Dopson M."/>
        </authorList>
    </citation>
    <scope>NUCLEOTIDE SEQUENCE</scope>
    <source>
        <strain evidence="3">MM415B00915</strain>
    </source>
</reference>
<dbReference type="EMBL" id="MT141446">
    <property type="protein sequence ID" value="QJA61592.1"/>
    <property type="molecule type" value="Genomic_DNA"/>
</dbReference>
<proteinExistence type="predicted"/>
<evidence type="ECO:0000256" key="1">
    <source>
        <dbReference type="SAM" id="Coils"/>
    </source>
</evidence>
<gene>
    <name evidence="3" type="ORF">MM415B00915_0016</name>
</gene>
<accession>A0A6M3IY89</accession>
<keyword evidence="2" id="KW-0812">Transmembrane</keyword>
<dbReference type="AlphaFoldDB" id="A0A6M3IY89"/>
<evidence type="ECO:0000256" key="2">
    <source>
        <dbReference type="SAM" id="Phobius"/>
    </source>
</evidence>
<keyword evidence="2" id="KW-0472">Membrane</keyword>
<keyword evidence="1" id="KW-0175">Coiled coil</keyword>